<dbReference type="Pfam" id="PF02470">
    <property type="entry name" value="MlaD"/>
    <property type="match status" value="1"/>
</dbReference>
<dbReference type="PRINTS" id="PR01782">
    <property type="entry name" value="MCEVIRFACTOR"/>
</dbReference>
<dbReference type="NCBIfam" id="TIGR00996">
    <property type="entry name" value="Mtu_fam_mce"/>
    <property type="match status" value="1"/>
</dbReference>
<evidence type="ECO:0000259" key="2">
    <source>
        <dbReference type="Pfam" id="PF02470"/>
    </source>
</evidence>
<dbReference type="EMBL" id="CP109441">
    <property type="protein sequence ID" value="WUV44127.1"/>
    <property type="molecule type" value="Genomic_DNA"/>
</dbReference>
<dbReference type="Proteomes" id="UP001432062">
    <property type="component" value="Chromosome"/>
</dbReference>
<accession>A0ABZ1YLM0</accession>
<dbReference type="InterPro" id="IPR005693">
    <property type="entry name" value="Mce"/>
</dbReference>
<feature type="domain" description="Mammalian cell entry C-terminal" evidence="3">
    <location>
        <begin position="121"/>
        <end position="302"/>
    </location>
</feature>
<dbReference type="Pfam" id="PF11887">
    <property type="entry name" value="Mce4_CUP1"/>
    <property type="match status" value="1"/>
</dbReference>
<evidence type="ECO:0000256" key="1">
    <source>
        <dbReference type="SAM" id="Phobius"/>
    </source>
</evidence>
<proteinExistence type="predicted"/>
<keyword evidence="1" id="KW-0812">Transmembrane</keyword>
<evidence type="ECO:0000313" key="5">
    <source>
        <dbReference type="Proteomes" id="UP001432062"/>
    </source>
</evidence>
<protein>
    <submittedName>
        <fullName evidence="4">MCE family protein</fullName>
    </submittedName>
</protein>
<evidence type="ECO:0000313" key="4">
    <source>
        <dbReference type="EMBL" id="WUV44127.1"/>
    </source>
</evidence>
<keyword evidence="1" id="KW-0472">Membrane</keyword>
<name>A0ABZ1YLM0_9NOCA</name>
<dbReference type="InterPro" id="IPR052336">
    <property type="entry name" value="MlaD_Phospholipid_Transporter"/>
</dbReference>
<dbReference type="RefSeq" id="WP_329406940.1">
    <property type="nucleotide sequence ID" value="NZ_CP109441.1"/>
</dbReference>
<dbReference type="InterPro" id="IPR024516">
    <property type="entry name" value="Mce_C"/>
</dbReference>
<reference evidence="4" key="1">
    <citation type="submission" date="2022-10" db="EMBL/GenBank/DDBJ databases">
        <title>The complete genomes of actinobacterial strains from the NBC collection.</title>
        <authorList>
            <person name="Joergensen T.S."/>
            <person name="Alvarez Arevalo M."/>
            <person name="Sterndorff E.B."/>
            <person name="Faurdal D."/>
            <person name="Vuksanovic O."/>
            <person name="Mourched A.-S."/>
            <person name="Charusanti P."/>
            <person name="Shaw S."/>
            <person name="Blin K."/>
            <person name="Weber T."/>
        </authorList>
    </citation>
    <scope>NUCLEOTIDE SEQUENCE</scope>
    <source>
        <strain evidence="4">NBC_01482</strain>
    </source>
</reference>
<feature type="transmembrane region" description="Helical" evidence="1">
    <location>
        <begin position="12"/>
        <end position="30"/>
    </location>
</feature>
<keyword evidence="5" id="KW-1185">Reference proteome</keyword>
<evidence type="ECO:0000259" key="3">
    <source>
        <dbReference type="Pfam" id="PF11887"/>
    </source>
</evidence>
<dbReference type="PANTHER" id="PTHR33371:SF18">
    <property type="entry name" value="MCE-FAMILY PROTEIN MCE3C"/>
    <property type="match status" value="1"/>
</dbReference>
<sequence>MKPFSERNPVRMGLVGTGIAVALLVGAFNYQRIPGLPGHQTMVAEFADASGLNAGDTVQISGIKVGTVDRITLGGDHVDIALRVDAHDQRLGTRTTAAIKVETVLGRRYVELRPDGDGTIGDRIPLDHTISGYDLTESLNQLTSKLADTDKAQLADAVDSVSKVLAALPANLRPALDGVSRLSQTIASRDGALRDLLDHTGSVTGILAQRNQNLTTLVIDGGSLFAALNDRAATIRALLVDVRDVSTELHGLAQDNKQALAPMLANLDRVLGLLNSNYDNINSAISGLRPYVTQMGEVVGSGPFFGVLLHNITPANLNGQQPGSPGGGR</sequence>
<dbReference type="PANTHER" id="PTHR33371">
    <property type="entry name" value="INTERMEMBRANE PHOSPHOLIPID TRANSPORT SYSTEM BINDING PROTEIN MLAD-RELATED"/>
    <property type="match status" value="1"/>
</dbReference>
<dbReference type="InterPro" id="IPR003399">
    <property type="entry name" value="Mce/MlaD"/>
</dbReference>
<organism evidence="4 5">
    <name type="scientific">Nocardia vinacea</name>
    <dbReference type="NCBI Taxonomy" id="96468"/>
    <lineage>
        <taxon>Bacteria</taxon>
        <taxon>Bacillati</taxon>
        <taxon>Actinomycetota</taxon>
        <taxon>Actinomycetes</taxon>
        <taxon>Mycobacteriales</taxon>
        <taxon>Nocardiaceae</taxon>
        <taxon>Nocardia</taxon>
    </lineage>
</organism>
<gene>
    <name evidence="4" type="ORF">OG563_33840</name>
</gene>
<feature type="domain" description="Mce/MlaD" evidence="2">
    <location>
        <begin position="39"/>
        <end position="114"/>
    </location>
</feature>
<keyword evidence="1" id="KW-1133">Transmembrane helix</keyword>